<keyword evidence="1" id="KW-0496">Mitochondrion</keyword>
<organism evidence="1">
    <name type="scientific">Hoilungia sp. H24</name>
    <dbReference type="NCBI Taxonomy" id="2781606"/>
    <lineage>
        <taxon>Eukaryota</taxon>
        <taxon>Metazoa</taxon>
        <taxon>Placozoa</taxon>
        <taxon>Uniplacotomia</taxon>
        <taxon>Hoilungea</taxon>
        <taxon>Hoilungidae</taxon>
        <taxon>Hoilungia</taxon>
    </lineage>
</organism>
<geneLocation type="mitochondrion" evidence="1"/>
<reference evidence="1" key="1">
    <citation type="journal article" date="2020" name="Genome Biol. Evol.">
        <title>Mitochondrial genome evolution of placozoans: gene rearrangements and repeat expansions.</title>
        <authorList>
            <person name="Miyazawa H."/>
            <person name="Osigus H.J."/>
            <person name="Rolfes S."/>
            <person name="Kamm K."/>
            <person name="Schierwater B."/>
            <person name="Nakano H."/>
        </authorList>
    </citation>
    <scope>NUCLEOTIDE SEQUENCE</scope>
</reference>
<dbReference type="EMBL" id="MT957400">
    <property type="protein sequence ID" value="QOU12327.1"/>
    <property type="molecule type" value="Genomic_DNA"/>
</dbReference>
<gene>
    <name evidence="1" type="primary">ORF239</name>
</gene>
<proteinExistence type="predicted"/>
<protein>
    <submittedName>
        <fullName evidence="1">ORF239</fullName>
    </submittedName>
</protein>
<name>A0A7U3NG02_9METZ</name>
<sequence length="239" mass="27752">MSNRDLSVLNRVKNLVQCGRVVKSYPPTTSSFICSNSTGMAKILNLVNGHMRLKIYNFQIACDSLGIEYIPANYTIERDSAYLAGLIDTDGSIVFNFPGNRIELNLEFRNYKESNILDLSQVIEGGSCKKLELTKTNQDKGKVFMSVRYSYNTVKNMMPIYNYVRNNPLHCSFKLARCMKIKEFLDIRKYKKAPWDSIEYQIYSDFVLDWISYLNPNWRSIPFVKKLNPSQIYRNEPVQ</sequence>
<dbReference type="SUPFAM" id="SSF55608">
    <property type="entry name" value="Homing endonucleases"/>
    <property type="match status" value="2"/>
</dbReference>
<dbReference type="PANTHER" id="PTHR37520:SF1">
    <property type="entry name" value="INTRON-ENCODED DNA ENDONUCLEASE AI2A-RELATED"/>
    <property type="match status" value="1"/>
</dbReference>
<accession>A0A7U3NG02</accession>
<evidence type="ECO:0000313" key="1">
    <source>
        <dbReference type="EMBL" id="QOU12327.1"/>
    </source>
</evidence>
<dbReference type="AlphaFoldDB" id="A0A7U3NG02"/>
<dbReference type="PANTHER" id="PTHR37520">
    <property type="entry name" value="INTRON-ENCODED DNA ENDONUCLEASE AI2A-RELATED"/>
    <property type="match status" value="1"/>
</dbReference>
<dbReference type="Gene3D" id="3.10.28.10">
    <property type="entry name" value="Homing endonucleases"/>
    <property type="match status" value="2"/>
</dbReference>
<dbReference type="InterPro" id="IPR027434">
    <property type="entry name" value="Homing_endonucl"/>
</dbReference>